<dbReference type="GO" id="GO:0003677">
    <property type="term" value="F:DNA binding"/>
    <property type="evidence" value="ECO:0007669"/>
    <property type="project" value="InterPro"/>
</dbReference>
<evidence type="ECO:0000256" key="1">
    <source>
        <dbReference type="ARBA" id="ARBA00001946"/>
    </source>
</evidence>
<dbReference type="GO" id="GO:0000712">
    <property type="term" value="P:resolution of meiotic recombination intermediates"/>
    <property type="evidence" value="ECO:0007669"/>
    <property type="project" value="TreeGrafter"/>
</dbReference>
<evidence type="ECO:0000256" key="7">
    <source>
        <dbReference type="ARBA" id="ARBA00022763"/>
    </source>
</evidence>
<feature type="region of interest" description="Disordered" evidence="14">
    <location>
        <begin position="95"/>
        <end position="115"/>
    </location>
</feature>
<dbReference type="OrthoDB" id="343092at2759"/>
<dbReference type="Gene3D" id="1.10.150.670">
    <property type="entry name" value="Crossover junction endonuclease EME1, DNA-binding domain"/>
    <property type="match status" value="1"/>
</dbReference>
<keyword evidence="8" id="KW-0378">Hydrolase</keyword>
<evidence type="ECO:0000256" key="5">
    <source>
        <dbReference type="ARBA" id="ARBA00022723"/>
    </source>
</evidence>
<keyword evidence="5" id="KW-0479">Metal-binding</keyword>
<reference evidence="16" key="1">
    <citation type="submission" date="2020-03" db="EMBL/GenBank/DDBJ databases">
        <title>A mixture of massive structural variations and highly conserved coding sequences in Ustilaginoidea virens genome.</title>
        <authorList>
            <person name="Zhang K."/>
            <person name="Zhao Z."/>
            <person name="Zhang Z."/>
            <person name="Li Y."/>
            <person name="Hsiang T."/>
            <person name="Sun W."/>
        </authorList>
    </citation>
    <scope>NUCLEOTIDE SEQUENCE</scope>
    <source>
        <strain evidence="16">UV-8b</strain>
    </source>
</reference>
<dbReference type="AlphaFoldDB" id="A0A8E5HUX7"/>
<dbReference type="PANTHER" id="PTHR21077">
    <property type="entry name" value="EME1 PROTEIN"/>
    <property type="match status" value="1"/>
</dbReference>
<dbReference type="CDD" id="cd20085">
    <property type="entry name" value="XPF_nuclease_Mms4"/>
    <property type="match status" value="1"/>
</dbReference>
<evidence type="ECO:0000256" key="9">
    <source>
        <dbReference type="ARBA" id="ARBA00022842"/>
    </source>
</evidence>
<feature type="compositionally biased region" description="Polar residues" evidence="14">
    <location>
        <begin position="351"/>
        <end position="365"/>
    </location>
</feature>
<dbReference type="RefSeq" id="XP_042999446.1">
    <property type="nucleotide sequence ID" value="XM_043143513.1"/>
</dbReference>
<sequence>MPLKRKSPAQRVALFHPHDASQGHICAQYQISCSILHVYSCFVFMSPELQMLGSVKMVLEMCGTYGSESIANATSKLAMIRNVIDLTSSSPLPFKPALPKHAPPPSAQHRSAAPLSGLDSFDDVDDFGDVLDLTCQPESKRRKVHGQHDAVQGKAKMLSIAEQPPFMVGNPLNKRSALETIEFTSSLEPTSPTQGSLDARKTSSSHHLPSLADDRTTTACELEVSCTSDPFDSSPRVASANRANCRRAQSLDPFCSSSPLRVAVPRDHLSETKFERPIGAGRLLSQRDVQTGRQHGEAHPFADSRTAVLPTETKVSDQVIHIDDSDISSDDELPSIREINMSRRHARSTLRRSQSDVTWSRQRALSSVPRLKQTKPKKLTEERVAEKEEKRREREEQRAVKALEKQRAAALVEVNKLRTDKKVSTPEMIVDLPSSLKPELQVQIQEMLQGLGVQHSTWDCPDHNIIKWRRTVSSKFNDNLGLWEPIPARVVEESTALVILTADEFVETTLDGTLSSVVMDVQTRLQGKSVLYLIQGLTAWLRKNRNNRNRSFAARVRSINAKTTLRVSTEYISEDIVEDALLTLQVDHDMLIHHTAVATETARWVVNFTQHVSTIPYKNQRDQATSVAGFCMESGQVRTGDSPHDTYVRMLQEIVRVTAPTAYGVASEFETVTKLIQGLERGGPNCLEGVRRSANKDGAVTDRTIGGANMACIASTPRGYLYKRCKLSQIFII</sequence>
<dbReference type="EMBL" id="CP072756">
    <property type="protein sequence ID" value="QUC21773.1"/>
    <property type="molecule type" value="Genomic_DNA"/>
</dbReference>
<dbReference type="GeneID" id="66066793"/>
<comment type="similarity">
    <text evidence="3">Belongs to the EME1/MMS4 family.</text>
</comment>
<keyword evidence="7" id="KW-0227">DNA damage</keyword>
<keyword evidence="11" id="KW-0234">DNA repair</keyword>
<dbReference type="Proteomes" id="UP000027002">
    <property type="component" value="Chromosome 4"/>
</dbReference>
<evidence type="ECO:0000256" key="2">
    <source>
        <dbReference type="ARBA" id="ARBA00004123"/>
    </source>
</evidence>
<evidence type="ECO:0000313" key="17">
    <source>
        <dbReference type="Proteomes" id="UP000027002"/>
    </source>
</evidence>
<evidence type="ECO:0000256" key="6">
    <source>
        <dbReference type="ARBA" id="ARBA00022759"/>
    </source>
</evidence>
<evidence type="ECO:0000256" key="11">
    <source>
        <dbReference type="ARBA" id="ARBA00023204"/>
    </source>
</evidence>
<feature type="compositionally biased region" description="Polar residues" evidence="14">
    <location>
        <begin position="183"/>
        <end position="196"/>
    </location>
</feature>
<dbReference type="GO" id="GO:0006302">
    <property type="term" value="P:double-strand break repair"/>
    <property type="evidence" value="ECO:0007669"/>
    <property type="project" value="TreeGrafter"/>
</dbReference>
<proteinExistence type="inferred from homology"/>
<feature type="compositionally biased region" description="Pro residues" evidence="14">
    <location>
        <begin position="95"/>
        <end position="106"/>
    </location>
</feature>
<keyword evidence="9" id="KW-0460">Magnesium</keyword>
<dbReference type="InterPro" id="IPR006166">
    <property type="entry name" value="ERCC4_domain"/>
</dbReference>
<dbReference type="SMART" id="SM00891">
    <property type="entry name" value="ERCC4"/>
    <property type="match status" value="1"/>
</dbReference>
<keyword evidence="12" id="KW-0539">Nucleus</keyword>
<feature type="region of interest" description="Disordered" evidence="14">
    <location>
        <begin position="183"/>
        <end position="214"/>
    </location>
</feature>
<keyword evidence="6" id="KW-0255">Endonuclease</keyword>
<dbReference type="Gene3D" id="3.40.50.10130">
    <property type="match status" value="1"/>
</dbReference>
<dbReference type="InterPro" id="IPR033310">
    <property type="entry name" value="Mms4/EME1/EME2"/>
</dbReference>
<protein>
    <recommendedName>
        <fullName evidence="15">ERCC4 domain-containing protein</fullName>
    </recommendedName>
</protein>
<dbReference type="GO" id="GO:0008821">
    <property type="term" value="F:crossover junction DNA endonuclease activity"/>
    <property type="evidence" value="ECO:0007669"/>
    <property type="project" value="TreeGrafter"/>
</dbReference>
<organism evidence="16 17">
    <name type="scientific">Ustilaginoidea virens</name>
    <name type="common">Rice false smut fungus</name>
    <name type="synonym">Villosiclava virens</name>
    <dbReference type="NCBI Taxonomy" id="1159556"/>
    <lineage>
        <taxon>Eukaryota</taxon>
        <taxon>Fungi</taxon>
        <taxon>Dikarya</taxon>
        <taxon>Ascomycota</taxon>
        <taxon>Pezizomycotina</taxon>
        <taxon>Sordariomycetes</taxon>
        <taxon>Hypocreomycetidae</taxon>
        <taxon>Hypocreales</taxon>
        <taxon>Clavicipitaceae</taxon>
        <taxon>Ustilaginoidea</taxon>
    </lineage>
</organism>
<feature type="compositionally biased region" description="Basic and acidic residues" evidence="14">
    <location>
        <begin position="378"/>
        <end position="398"/>
    </location>
</feature>
<evidence type="ECO:0000256" key="10">
    <source>
        <dbReference type="ARBA" id="ARBA00023172"/>
    </source>
</evidence>
<dbReference type="InterPro" id="IPR042530">
    <property type="entry name" value="EME1/EME2_C"/>
</dbReference>
<name>A0A8E5HUX7_USTVR</name>
<dbReference type="PANTHER" id="PTHR21077:SF5">
    <property type="entry name" value="CROSSOVER JUNCTION ENDONUCLEASE MMS4"/>
    <property type="match status" value="1"/>
</dbReference>
<dbReference type="GO" id="GO:0005634">
    <property type="term" value="C:nucleus"/>
    <property type="evidence" value="ECO:0007669"/>
    <property type="project" value="UniProtKB-SubCell"/>
</dbReference>
<evidence type="ECO:0000256" key="3">
    <source>
        <dbReference type="ARBA" id="ARBA00005313"/>
    </source>
</evidence>
<dbReference type="GO" id="GO:0048476">
    <property type="term" value="C:Holliday junction resolvase complex"/>
    <property type="evidence" value="ECO:0007669"/>
    <property type="project" value="InterPro"/>
</dbReference>
<gene>
    <name evidence="16" type="ORF">UV8b_06016</name>
</gene>
<dbReference type="GO" id="GO:0031297">
    <property type="term" value="P:replication fork processing"/>
    <property type="evidence" value="ECO:0007669"/>
    <property type="project" value="TreeGrafter"/>
</dbReference>
<keyword evidence="17" id="KW-1185">Reference proteome</keyword>
<dbReference type="GO" id="GO:0031573">
    <property type="term" value="P:mitotic intra-S DNA damage checkpoint signaling"/>
    <property type="evidence" value="ECO:0007669"/>
    <property type="project" value="TreeGrafter"/>
</dbReference>
<feature type="domain" description="ERCC4" evidence="15">
    <location>
        <begin position="427"/>
        <end position="680"/>
    </location>
</feature>
<evidence type="ECO:0000256" key="13">
    <source>
        <dbReference type="ARBA" id="ARBA00023254"/>
    </source>
</evidence>
<keyword evidence="13" id="KW-0469">Meiosis</keyword>
<comment type="cofactor">
    <cofactor evidence="1">
        <name>Mg(2+)</name>
        <dbReference type="ChEBI" id="CHEBI:18420"/>
    </cofactor>
</comment>
<accession>A0A8E5HUX7</accession>
<evidence type="ECO:0000256" key="14">
    <source>
        <dbReference type="SAM" id="MobiDB-lite"/>
    </source>
</evidence>
<evidence type="ECO:0000256" key="4">
    <source>
        <dbReference type="ARBA" id="ARBA00022722"/>
    </source>
</evidence>
<comment type="subcellular location">
    <subcellularLocation>
        <location evidence="2">Nucleus</location>
    </subcellularLocation>
</comment>
<feature type="region of interest" description="Disordered" evidence="14">
    <location>
        <begin position="344"/>
        <end position="398"/>
    </location>
</feature>
<keyword evidence="10" id="KW-0233">DNA recombination</keyword>
<dbReference type="Pfam" id="PF02732">
    <property type="entry name" value="ERCC4"/>
    <property type="match status" value="1"/>
</dbReference>
<evidence type="ECO:0000256" key="8">
    <source>
        <dbReference type="ARBA" id="ARBA00022801"/>
    </source>
</evidence>
<evidence type="ECO:0000256" key="12">
    <source>
        <dbReference type="ARBA" id="ARBA00023242"/>
    </source>
</evidence>
<evidence type="ECO:0000259" key="15">
    <source>
        <dbReference type="SMART" id="SM00891"/>
    </source>
</evidence>
<keyword evidence="4" id="KW-0540">Nuclease</keyword>
<dbReference type="GO" id="GO:0046872">
    <property type="term" value="F:metal ion binding"/>
    <property type="evidence" value="ECO:0007669"/>
    <property type="project" value="UniProtKB-KW"/>
</dbReference>
<evidence type="ECO:0000313" key="16">
    <source>
        <dbReference type="EMBL" id="QUC21773.1"/>
    </source>
</evidence>
<dbReference type="KEGG" id="uvi:66066793"/>
<dbReference type="InterPro" id="IPR047521">
    <property type="entry name" value="XPF_nuclease_EME1_ascomycetes"/>
</dbReference>